<dbReference type="HOGENOM" id="CLU_2417032_0_0_1"/>
<dbReference type="Proteomes" id="UP000007306">
    <property type="component" value="Chromosome 3"/>
</dbReference>
<organism evidence="2 3">
    <name type="scientific">Oryza glaberrima</name>
    <name type="common">African rice</name>
    <dbReference type="NCBI Taxonomy" id="4538"/>
    <lineage>
        <taxon>Eukaryota</taxon>
        <taxon>Viridiplantae</taxon>
        <taxon>Streptophyta</taxon>
        <taxon>Embryophyta</taxon>
        <taxon>Tracheophyta</taxon>
        <taxon>Spermatophyta</taxon>
        <taxon>Magnoliopsida</taxon>
        <taxon>Liliopsida</taxon>
        <taxon>Poales</taxon>
        <taxon>Poaceae</taxon>
        <taxon>BOP clade</taxon>
        <taxon>Oryzoideae</taxon>
        <taxon>Oryzeae</taxon>
        <taxon>Oryzinae</taxon>
        <taxon>Oryza</taxon>
    </lineage>
</organism>
<evidence type="ECO:0000313" key="2">
    <source>
        <dbReference type="EnsemblPlants" id="ORGLA03G0351000.1"/>
    </source>
</evidence>
<name>I1PGL4_ORYGL</name>
<feature type="region of interest" description="Disordered" evidence="1">
    <location>
        <begin position="16"/>
        <end position="39"/>
    </location>
</feature>
<reference evidence="2" key="1">
    <citation type="submission" date="2015-06" db="UniProtKB">
        <authorList>
            <consortium name="EnsemblPlants"/>
        </authorList>
    </citation>
    <scope>IDENTIFICATION</scope>
</reference>
<accession>I1PGL4</accession>
<dbReference type="Gramene" id="ORGLA03G0351000.1">
    <property type="protein sequence ID" value="ORGLA03G0351000.1"/>
    <property type="gene ID" value="ORGLA03G0351000"/>
</dbReference>
<proteinExistence type="predicted"/>
<feature type="compositionally biased region" description="Basic and acidic residues" evidence="1">
    <location>
        <begin position="25"/>
        <end position="39"/>
    </location>
</feature>
<evidence type="ECO:0000313" key="3">
    <source>
        <dbReference type="Proteomes" id="UP000007306"/>
    </source>
</evidence>
<dbReference type="OMA" id="GAIMGCG"/>
<protein>
    <submittedName>
        <fullName evidence="2">Uncharacterized protein</fullName>
    </submittedName>
</protein>
<evidence type="ECO:0000256" key="1">
    <source>
        <dbReference type="SAM" id="MobiDB-lite"/>
    </source>
</evidence>
<dbReference type="EnsemblPlants" id="ORGLA03G0351000.1">
    <property type="protein sequence ID" value="ORGLA03G0351000.1"/>
    <property type="gene ID" value="ORGLA03G0351000"/>
</dbReference>
<feature type="region of interest" description="Disordered" evidence="1">
    <location>
        <begin position="72"/>
        <end position="99"/>
    </location>
</feature>
<keyword evidence="3" id="KW-1185">Reference proteome</keyword>
<feature type="compositionally biased region" description="Polar residues" evidence="1">
    <location>
        <begin position="84"/>
        <end position="99"/>
    </location>
</feature>
<sequence length="99" mass="10702">METEMEMDGMVVAGAIMGCGGNESESDREQPPGLQDETRRDAGLGLWTACALRPCLPVDRLLRRKYTVGVAQPLRENDAGMTSRAVSRGNSTSPRGFTD</sequence>
<dbReference type="AlphaFoldDB" id="I1PGL4"/>
<reference evidence="2 3" key="2">
    <citation type="submission" date="2018-04" db="EMBL/GenBank/DDBJ databases">
        <title>OglaRS2 (Oryza glaberrima Reference Sequence Version 2).</title>
        <authorList>
            <person name="Zhang J."/>
            <person name="Kudrna D."/>
            <person name="Lee S."/>
            <person name="Talag J."/>
            <person name="Rajasekar S."/>
            <person name="Wing R.A."/>
        </authorList>
    </citation>
    <scope>NUCLEOTIDE SEQUENCE [LARGE SCALE GENOMIC DNA]</scope>
    <source>
        <strain evidence="2 3">cv. IRGC 96717</strain>
    </source>
</reference>